<name>A0ABS4SRA7_9PROT</name>
<evidence type="ECO:0000256" key="1">
    <source>
        <dbReference type="SAM" id="Coils"/>
    </source>
</evidence>
<feature type="coiled-coil region" evidence="1">
    <location>
        <begin position="61"/>
        <end position="88"/>
    </location>
</feature>
<dbReference type="EMBL" id="JAGINP010000020">
    <property type="protein sequence ID" value="MBP2295094.1"/>
    <property type="molecule type" value="Genomic_DNA"/>
</dbReference>
<evidence type="ECO:0000313" key="3">
    <source>
        <dbReference type="EMBL" id="MBP2295094.1"/>
    </source>
</evidence>
<gene>
    <name evidence="3" type="ORF">J2851_004897</name>
</gene>
<keyword evidence="4" id="KW-1185">Reference proteome</keyword>
<organism evidence="3 4">
    <name type="scientific">Azospirillum rugosum</name>
    <dbReference type="NCBI Taxonomy" id="416170"/>
    <lineage>
        <taxon>Bacteria</taxon>
        <taxon>Pseudomonadati</taxon>
        <taxon>Pseudomonadota</taxon>
        <taxon>Alphaproteobacteria</taxon>
        <taxon>Rhodospirillales</taxon>
        <taxon>Azospirillaceae</taxon>
        <taxon>Azospirillum</taxon>
    </lineage>
</organism>
<proteinExistence type="predicted"/>
<accession>A0ABS4SRA7</accession>
<sequence>MLTPSTGNPLPDDVAALQALVGDLSAQLIVRDRAVTARDRIIETLKGQLAALRRRIFGQSSEKLAWAADQLELQIEDLEQQQAEQAALTAGPKLATPPVARVHPICKPLPAYLPRETKELAPP</sequence>
<dbReference type="Proteomes" id="UP000781958">
    <property type="component" value="Unassembled WGS sequence"/>
</dbReference>
<dbReference type="Pfam" id="PF13007">
    <property type="entry name" value="LZ_Tnp_IS66"/>
    <property type="match status" value="1"/>
</dbReference>
<evidence type="ECO:0000259" key="2">
    <source>
        <dbReference type="Pfam" id="PF13007"/>
    </source>
</evidence>
<comment type="caution">
    <text evidence="3">The sequence shown here is derived from an EMBL/GenBank/DDBJ whole genome shotgun (WGS) entry which is preliminary data.</text>
</comment>
<feature type="domain" description="Transposase TnpC homeodomain" evidence="2">
    <location>
        <begin position="45"/>
        <end position="117"/>
    </location>
</feature>
<keyword evidence="1" id="KW-0175">Coiled coil</keyword>
<reference evidence="3 4" key="1">
    <citation type="submission" date="2021-03" db="EMBL/GenBank/DDBJ databases">
        <title>Genomic Encyclopedia of Type Strains, Phase III (KMG-III): the genomes of soil and plant-associated and newly described type strains.</title>
        <authorList>
            <person name="Whitman W."/>
        </authorList>
    </citation>
    <scope>NUCLEOTIDE SEQUENCE [LARGE SCALE GENOMIC DNA]</scope>
    <source>
        <strain evidence="3 4">IMMIB AFH-6</strain>
    </source>
</reference>
<dbReference type="InterPro" id="IPR024463">
    <property type="entry name" value="Transposase_TnpC_homeodom"/>
</dbReference>
<evidence type="ECO:0000313" key="4">
    <source>
        <dbReference type="Proteomes" id="UP000781958"/>
    </source>
</evidence>
<protein>
    <submittedName>
        <fullName evidence="3">Peptidoglycan hydrolase CwlO-like protein</fullName>
    </submittedName>
</protein>